<evidence type="ECO:0000256" key="1">
    <source>
        <dbReference type="SAM" id="MobiDB-lite"/>
    </source>
</evidence>
<reference evidence="2 3" key="1">
    <citation type="submission" date="2012-10" db="EMBL/GenBank/DDBJ databases">
        <authorList>
            <person name="Harkins D.M."/>
            <person name="Durkin A.S."/>
            <person name="Brinkac L.M."/>
            <person name="Haft D.H."/>
            <person name="Selengut J.D."/>
            <person name="Sanka R."/>
            <person name="DePew J."/>
            <person name="Purushe J."/>
            <person name="Whelen A.C."/>
            <person name="Vinetz J.M."/>
            <person name="Sutton G.G."/>
            <person name="Nierman W.C."/>
            <person name="Fouts D.E."/>
        </authorList>
    </citation>
    <scope>NUCLEOTIDE SEQUENCE [LARGE SCALE GENOMIC DNA]</scope>
    <source>
        <strain evidence="2 3">2006001853</strain>
    </source>
</reference>
<comment type="caution">
    <text evidence="2">The sequence shown here is derived from an EMBL/GenBank/DDBJ whole genome shotgun (WGS) entry which is preliminary data.</text>
</comment>
<dbReference type="AlphaFoldDB" id="A0A828YXZ6"/>
<accession>A0A828YXZ6</accession>
<name>A0A828YXZ6_9LEPT</name>
<organism evidence="2 3">
    <name type="scientific">Leptospira weilii str. 2006001853</name>
    <dbReference type="NCBI Taxonomy" id="1001589"/>
    <lineage>
        <taxon>Bacteria</taxon>
        <taxon>Pseudomonadati</taxon>
        <taxon>Spirochaetota</taxon>
        <taxon>Spirochaetia</taxon>
        <taxon>Leptospirales</taxon>
        <taxon>Leptospiraceae</taxon>
        <taxon>Leptospira</taxon>
    </lineage>
</organism>
<protein>
    <submittedName>
        <fullName evidence="2">Uncharacterized protein</fullName>
    </submittedName>
</protein>
<proteinExistence type="predicted"/>
<evidence type="ECO:0000313" key="3">
    <source>
        <dbReference type="Proteomes" id="UP000001338"/>
    </source>
</evidence>
<evidence type="ECO:0000313" key="2">
    <source>
        <dbReference type="EMBL" id="EKR62785.1"/>
    </source>
</evidence>
<feature type="region of interest" description="Disordered" evidence="1">
    <location>
        <begin position="1"/>
        <end position="33"/>
    </location>
</feature>
<feature type="compositionally biased region" description="Basic and acidic residues" evidence="1">
    <location>
        <begin position="1"/>
        <end position="25"/>
    </location>
</feature>
<dbReference type="EMBL" id="AFLV02000069">
    <property type="protein sequence ID" value="EKR62785.1"/>
    <property type="molecule type" value="Genomic_DNA"/>
</dbReference>
<gene>
    <name evidence="2" type="ORF">LEP1GSC036_2248</name>
</gene>
<sequence length="46" mass="5225">MKEKNREKNRKKGELRTLAEEEKSTENGTCASPKTLLSEKTSCLNL</sequence>
<dbReference type="Proteomes" id="UP000001338">
    <property type="component" value="Unassembled WGS sequence"/>
</dbReference>